<feature type="transmembrane region" description="Helical" evidence="10">
    <location>
        <begin position="15"/>
        <end position="42"/>
    </location>
</feature>
<evidence type="ECO:0000256" key="6">
    <source>
        <dbReference type="ARBA" id="ARBA00022692"/>
    </source>
</evidence>
<protein>
    <submittedName>
        <fullName evidence="11">EI24 domain-containing protein</fullName>
    </submittedName>
</protein>
<evidence type="ECO:0000256" key="7">
    <source>
        <dbReference type="ARBA" id="ARBA00022989"/>
    </source>
</evidence>
<dbReference type="EMBL" id="JAZGQK010000010">
    <property type="protein sequence ID" value="MEE6259321.1"/>
    <property type="molecule type" value="Genomic_DNA"/>
</dbReference>
<name>A0ABU7RS36_9ACTN</name>
<gene>
    <name evidence="11" type="ORF">V1633_12570</name>
</gene>
<organism evidence="11 12">
    <name type="scientific">Plantactinospora sonchi</name>
    <dbReference type="NCBI Taxonomy" id="1544735"/>
    <lineage>
        <taxon>Bacteria</taxon>
        <taxon>Bacillati</taxon>
        <taxon>Actinomycetota</taxon>
        <taxon>Actinomycetes</taxon>
        <taxon>Micromonosporales</taxon>
        <taxon>Micromonosporaceae</taxon>
        <taxon>Plantactinospora</taxon>
    </lineage>
</organism>
<evidence type="ECO:0000256" key="9">
    <source>
        <dbReference type="ARBA" id="ARBA00023136"/>
    </source>
</evidence>
<keyword evidence="12" id="KW-1185">Reference proteome</keyword>
<comment type="caution">
    <text evidence="11">The sequence shown here is derived from an EMBL/GenBank/DDBJ whole genome shotgun (WGS) entry which is preliminary data.</text>
</comment>
<feature type="transmembrane region" description="Helical" evidence="10">
    <location>
        <begin position="62"/>
        <end position="91"/>
    </location>
</feature>
<comment type="subcellular location">
    <subcellularLocation>
        <location evidence="1">Membrane</location>
        <topology evidence="1">Multi-pass membrane protein</topology>
    </subcellularLocation>
</comment>
<feature type="transmembrane region" description="Helical" evidence="10">
    <location>
        <begin position="158"/>
        <end position="178"/>
    </location>
</feature>
<evidence type="ECO:0000256" key="5">
    <source>
        <dbReference type="ARBA" id="ARBA00022605"/>
    </source>
</evidence>
<evidence type="ECO:0000313" key="12">
    <source>
        <dbReference type="Proteomes" id="UP001332243"/>
    </source>
</evidence>
<evidence type="ECO:0000256" key="3">
    <source>
        <dbReference type="ARBA" id="ARBA00022475"/>
    </source>
</evidence>
<dbReference type="PANTHER" id="PTHR37468:SF1">
    <property type="entry name" value="SULFATE TRANSPORTER CYSZ"/>
    <property type="match status" value="1"/>
</dbReference>
<reference evidence="11 12" key="1">
    <citation type="submission" date="2024-01" db="EMBL/GenBank/DDBJ databases">
        <title>Genome insights into Plantactinospora sonchi sp. nov.</title>
        <authorList>
            <person name="Wang L."/>
        </authorList>
    </citation>
    <scope>NUCLEOTIDE SEQUENCE [LARGE SCALE GENOMIC DNA]</scope>
    <source>
        <strain evidence="11 12">NEAU-QY2</strain>
    </source>
</reference>
<evidence type="ECO:0000256" key="8">
    <source>
        <dbReference type="ARBA" id="ARBA00023032"/>
    </source>
</evidence>
<dbReference type="InterPro" id="IPR059112">
    <property type="entry name" value="CysZ/EI24"/>
</dbReference>
<sequence>MFFRGLGVYARNPGLVLLGIVPGLISGALYLAGFAALIYYASDLAELITPFADDWSDWTRDGFRLVAGLALVGLGAMLGVLTFTAVTLVIGDPFYEKISERVEGRYGGVPDEVEVPWWRSLRRSLADSLRLILRSALVGVPLFLAGFIPIVGQFVVPVIAALVGGWFLAVELVGVPFYRRGMRLGDRRRVLRANRPLALGFGVAVFLCFLIPLGAVLLMPAAVAGAALLSRRALGQPVGEPAPGPVAAPIGRS</sequence>
<evidence type="ECO:0000256" key="10">
    <source>
        <dbReference type="SAM" id="Phobius"/>
    </source>
</evidence>
<keyword evidence="4" id="KW-0997">Cell inner membrane</keyword>
<evidence type="ECO:0000256" key="2">
    <source>
        <dbReference type="ARBA" id="ARBA00022448"/>
    </source>
</evidence>
<keyword evidence="8" id="KW-0764">Sulfate transport</keyword>
<evidence type="ECO:0000313" key="11">
    <source>
        <dbReference type="EMBL" id="MEE6259321.1"/>
    </source>
</evidence>
<dbReference type="Proteomes" id="UP001332243">
    <property type="component" value="Unassembled WGS sequence"/>
</dbReference>
<proteinExistence type="predicted"/>
<keyword evidence="3" id="KW-1003">Cell membrane</keyword>
<accession>A0ABU7RS36</accession>
<dbReference type="PANTHER" id="PTHR37468">
    <property type="entry name" value="SULFATE TRANSPORTER CYSZ"/>
    <property type="match status" value="1"/>
</dbReference>
<keyword evidence="6 10" id="KW-0812">Transmembrane</keyword>
<keyword evidence="9 10" id="KW-0472">Membrane</keyword>
<keyword evidence="7 10" id="KW-1133">Transmembrane helix</keyword>
<keyword evidence="2" id="KW-0813">Transport</keyword>
<dbReference type="InterPro" id="IPR050480">
    <property type="entry name" value="CysZ-like"/>
</dbReference>
<feature type="transmembrane region" description="Helical" evidence="10">
    <location>
        <begin position="131"/>
        <end position="152"/>
    </location>
</feature>
<evidence type="ECO:0000256" key="1">
    <source>
        <dbReference type="ARBA" id="ARBA00004141"/>
    </source>
</evidence>
<evidence type="ECO:0000256" key="4">
    <source>
        <dbReference type="ARBA" id="ARBA00022519"/>
    </source>
</evidence>
<keyword evidence="5" id="KW-0028">Amino-acid biosynthesis</keyword>
<feature type="transmembrane region" description="Helical" evidence="10">
    <location>
        <begin position="199"/>
        <end position="229"/>
    </location>
</feature>
<dbReference type="Pfam" id="PF07264">
    <property type="entry name" value="EI24"/>
    <property type="match status" value="1"/>
</dbReference>